<dbReference type="RefSeq" id="XP_009165257.1">
    <property type="nucleotide sequence ID" value="XM_009166993.1"/>
</dbReference>
<organism evidence="2 3">
    <name type="scientific">Opisthorchis viverrini</name>
    <name type="common">Southeast Asian liver fluke</name>
    <dbReference type="NCBI Taxonomy" id="6198"/>
    <lineage>
        <taxon>Eukaryota</taxon>
        <taxon>Metazoa</taxon>
        <taxon>Spiralia</taxon>
        <taxon>Lophotrochozoa</taxon>
        <taxon>Platyhelminthes</taxon>
        <taxon>Trematoda</taxon>
        <taxon>Digenea</taxon>
        <taxon>Opisthorchiida</taxon>
        <taxon>Opisthorchiata</taxon>
        <taxon>Opisthorchiidae</taxon>
        <taxon>Opisthorchis</taxon>
    </lineage>
</organism>
<evidence type="ECO:0000313" key="3">
    <source>
        <dbReference type="Proteomes" id="UP000054324"/>
    </source>
</evidence>
<reference evidence="2 3" key="1">
    <citation type="submission" date="2013-11" db="EMBL/GenBank/DDBJ databases">
        <title>Opisthorchis viverrini - life in the bile duct.</title>
        <authorList>
            <person name="Young N.D."/>
            <person name="Nagarajan N."/>
            <person name="Lin S.J."/>
            <person name="Korhonen P.K."/>
            <person name="Jex A.R."/>
            <person name="Hall R.S."/>
            <person name="Safavi-Hemami H."/>
            <person name="Kaewkong W."/>
            <person name="Bertrand D."/>
            <person name="Gao S."/>
            <person name="Seet Q."/>
            <person name="Wongkham S."/>
            <person name="Teh B.T."/>
            <person name="Wongkham C."/>
            <person name="Intapan P.M."/>
            <person name="Maleewong W."/>
            <person name="Yang X."/>
            <person name="Hu M."/>
            <person name="Wang Z."/>
            <person name="Hofmann A."/>
            <person name="Sternberg P.W."/>
            <person name="Tan P."/>
            <person name="Wang J."/>
            <person name="Gasser R.B."/>
        </authorList>
    </citation>
    <scope>NUCLEOTIDE SEQUENCE [LARGE SCALE GENOMIC DNA]</scope>
</reference>
<feature type="region of interest" description="Disordered" evidence="1">
    <location>
        <begin position="40"/>
        <end position="66"/>
    </location>
</feature>
<feature type="compositionally biased region" description="Basic and acidic residues" evidence="1">
    <location>
        <begin position="45"/>
        <end position="54"/>
    </location>
</feature>
<dbReference type="AlphaFoldDB" id="A0A074ZV42"/>
<dbReference type="PANTHER" id="PTHR19446">
    <property type="entry name" value="REVERSE TRANSCRIPTASES"/>
    <property type="match status" value="1"/>
</dbReference>
<name>A0A074ZV42_OPIVI</name>
<gene>
    <name evidence="2" type="ORF">T265_02691</name>
</gene>
<dbReference type="KEGG" id="ovi:T265_02691"/>
<accession>A0A074ZV42</accession>
<dbReference type="STRING" id="6198.A0A074ZV42"/>
<dbReference type="Proteomes" id="UP000054324">
    <property type="component" value="Unassembled WGS sequence"/>
</dbReference>
<dbReference type="EMBL" id="KL596652">
    <property type="protein sequence ID" value="KER31016.1"/>
    <property type="molecule type" value="Genomic_DNA"/>
</dbReference>
<dbReference type="OrthoDB" id="6142323at2759"/>
<keyword evidence="3" id="KW-1185">Reference proteome</keyword>
<evidence type="ECO:0000256" key="1">
    <source>
        <dbReference type="SAM" id="MobiDB-lite"/>
    </source>
</evidence>
<dbReference type="CTD" id="20316879"/>
<proteinExistence type="predicted"/>
<evidence type="ECO:0000313" key="2">
    <source>
        <dbReference type="EMBL" id="KER31016.1"/>
    </source>
</evidence>
<sequence>MCANLVEACSKRISNDSDDPQCIDSIRERMIHNDVVSVKTLAPKPPEEGTRTDDLPGCPSTDNSSRNIKIRFEPSTFQPCSTIRWDEIATSLHSAGNFACGTTQPGALKHWISDRTVALLNSQRNIPAGPEHNPVRRAIRWTQKAKEIKEAQKAGNARRLFQLIRATGPRKPLVSETIKHQNGTTISKKKEHLNRWAEYFELQLSWPPAGTYLEPTGEVEPWTVNVEPPTASEVYDSICSLKRHRAPGPDDLPPAPFKEGGEVLSQRLSDLFPCIWEKESVPDNLGESVIVPIFKKGARKKPYKQLATTIADIDPSKHIIDSKNHRECWWTAKSHEMEKAFATSNKRARRLLIRFGQKTPSGKQYAKKDGTAIYSRNRGH</sequence>
<dbReference type="GeneID" id="20316879"/>
<protein>
    <submittedName>
        <fullName evidence="2">Uncharacterized protein</fullName>
    </submittedName>
</protein>